<evidence type="ECO:0000259" key="3">
    <source>
        <dbReference type="PROSITE" id="PS50966"/>
    </source>
</evidence>
<dbReference type="Pfam" id="PF04434">
    <property type="entry name" value="SWIM"/>
    <property type="match status" value="1"/>
</dbReference>
<keyword evidence="1" id="KW-0863">Zinc-finger</keyword>
<dbReference type="PANTHER" id="PTHR33977">
    <property type="entry name" value="ZINC ION BINDING PROTEIN"/>
    <property type="match status" value="1"/>
</dbReference>
<dbReference type="PANTHER" id="PTHR33977:SF1">
    <property type="entry name" value="ZINC ION BINDING PROTEIN"/>
    <property type="match status" value="1"/>
</dbReference>
<evidence type="ECO:0000313" key="5">
    <source>
        <dbReference type="Proteomes" id="UP000827284"/>
    </source>
</evidence>
<accession>A0A9P3H7F6</accession>
<comment type="caution">
    <text evidence="4">The sequence shown here is derived from an EMBL/GenBank/DDBJ whole genome shotgun (WGS) entry which is preliminary data.</text>
</comment>
<organism evidence="4 5">
    <name type="scientific">Entomortierella parvispora</name>
    <dbReference type="NCBI Taxonomy" id="205924"/>
    <lineage>
        <taxon>Eukaryota</taxon>
        <taxon>Fungi</taxon>
        <taxon>Fungi incertae sedis</taxon>
        <taxon>Mucoromycota</taxon>
        <taxon>Mortierellomycotina</taxon>
        <taxon>Mortierellomycetes</taxon>
        <taxon>Mortierellales</taxon>
        <taxon>Mortierellaceae</taxon>
        <taxon>Entomortierella</taxon>
    </lineage>
</organism>
<reference evidence="4" key="2">
    <citation type="journal article" date="2022" name="Microbiol. Resour. Announc.">
        <title>Whole-Genome Sequence of Entomortierella parvispora E1425, a Mucoromycotan Fungus Associated with Burkholderiaceae-Related Endosymbiotic Bacteria.</title>
        <authorList>
            <person name="Herlambang A."/>
            <person name="Guo Y."/>
            <person name="Takashima Y."/>
            <person name="Narisawa K."/>
            <person name="Ohta H."/>
            <person name="Nishizawa T."/>
        </authorList>
    </citation>
    <scope>NUCLEOTIDE SEQUENCE</scope>
    <source>
        <strain evidence="4">E1425</strain>
    </source>
</reference>
<proteinExistence type="predicted"/>
<feature type="region of interest" description="Disordered" evidence="2">
    <location>
        <begin position="152"/>
        <end position="193"/>
    </location>
</feature>
<protein>
    <recommendedName>
        <fullName evidence="3">SWIM-type domain-containing protein</fullName>
    </recommendedName>
</protein>
<dbReference type="AlphaFoldDB" id="A0A9P3H7F6"/>
<reference evidence="4" key="1">
    <citation type="submission" date="2021-11" db="EMBL/GenBank/DDBJ databases">
        <authorList>
            <person name="Herlambang A."/>
            <person name="Guo Y."/>
            <person name="Takashima Y."/>
            <person name="Nishizawa T."/>
        </authorList>
    </citation>
    <scope>NUCLEOTIDE SEQUENCE</scope>
    <source>
        <strain evidence="4">E1425</strain>
    </source>
</reference>
<dbReference type="Pfam" id="PF10551">
    <property type="entry name" value="MULE"/>
    <property type="match status" value="1"/>
</dbReference>
<feature type="region of interest" description="Disordered" evidence="2">
    <location>
        <begin position="29"/>
        <end position="64"/>
    </location>
</feature>
<gene>
    <name evidence="4" type="ORF">EMPS_03861</name>
</gene>
<evidence type="ECO:0000256" key="2">
    <source>
        <dbReference type="SAM" id="MobiDB-lite"/>
    </source>
</evidence>
<feature type="region of interest" description="Disordered" evidence="2">
    <location>
        <begin position="357"/>
        <end position="381"/>
    </location>
</feature>
<dbReference type="InterPro" id="IPR018289">
    <property type="entry name" value="MULE_transposase_dom"/>
</dbReference>
<dbReference type="OrthoDB" id="2430203at2759"/>
<dbReference type="GO" id="GO:0008270">
    <property type="term" value="F:zinc ion binding"/>
    <property type="evidence" value="ECO:0007669"/>
    <property type="project" value="UniProtKB-KW"/>
</dbReference>
<sequence>MEETYVAPQDCPVTPSVVEDPAFEVCFFSDKSSDSSDNEDEDIQEAAQDVEYPASVSSSEVTENLEIPVEPPNDQEAPVPLWTKVFGGLLPRHPNHNRLIEKRMDKSMVIPWLFEQGRLASTKYLKKEERKSKSTKSSLECSVRYFCQHAGTPKKRRRQGSSATKVKAEDDNSSTDSDCSLKEDPTQDDFPENVLKKRPRQKISGKVGCKSYVLVKYYKNSEEAVVTYRPYHTGHQTNSIENIRHCRLSKWRREQVERMLDAGHSRRFIYEKLSKASPEDKSQFDIQCARDRAITKEDIYNIDIRRQRITSQLDQDERISMRLWGTKLREQGFSVFEYDEAPDGAWSSSSSFGGKDILVDNGRMKRDAPRKPARGKNPTPTSDRVAFALIEKMAVGLNLEQGRLAAFIESVAPDKQPIEPPTAKTGPKERFGFGFISPWQRKMLQQFGAGFSIDATHGTTRHDNTQLYTIVVAHSSGKGIPVAFFLTSDMSASALSLWLSHVRCQLMVQEGSNKPYCIVKTIVVDDSYIEKNAINYAFDDVKIQLCLWHVQRAWARALPGKIHPDMTGKNKDEKAQLKRQYDKSREVIFKMLRRMMYTQDPDQASLLQQSLRQALTLDSAYTEVLEYLDTTSFTLEKREQWMRAYRSDVYWADINTNNYVESWHSQLKSKFLRDNKSPRLDTVINVLSGAVVEYFQSIINTATLNLGRQSKNTKEYQDRLISVQRRFRNLTAQQRLQLFRHDTLSNRLWITSFDKSDGSEYEITAIHTTYPPTIRACECPDFKRRLQPCKHIIAATLMFPNIQLPVDNNFHGSMTTIVLPESKDTKDKLLAGIEPGEETAAVVLGGIESIVTGDDEDEERRHLQREAAKWRLKALEQINILSSLVQSKDDKEMEDITSILQQTTLCIGQMVNRAPLHFNAVHKRRQVF</sequence>
<evidence type="ECO:0000313" key="4">
    <source>
        <dbReference type="EMBL" id="GJJ71511.1"/>
    </source>
</evidence>
<dbReference type="PROSITE" id="PS50966">
    <property type="entry name" value="ZF_SWIM"/>
    <property type="match status" value="1"/>
</dbReference>
<dbReference type="Proteomes" id="UP000827284">
    <property type="component" value="Unassembled WGS sequence"/>
</dbReference>
<dbReference type="EMBL" id="BQFW01000005">
    <property type="protein sequence ID" value="GJJ71511.1"/>
    <property type="molecule type" value="Genomic_DNA"/>
</dbReference>
<keyword evidence="1" id="KW-0862">Zinc</keyword>
<evidence type="ECO:0000256" key="1">
    <source>
        <dbReference type="PROSITE-ProRule" id="PRU00325"/>
    </source>
</evidence>
<feature type="domain" description="SWIM-type" evidence="3">
    <location>
        <begin position="761"/>
        <end position="800"/>
    </location>
</feature>
<name>A0A9P3H7F6_9FUNG</name>
<keyword evidence="1" id="KW-0479">Metal-binding</keyword>
<keyword evidence="5" id="KW-1185">Reference proteome</keyword>
<dbReference type="InterPro" id="IPR007527">
    <property type="entry name" value="Znf_SWIM"/>
</dbReference>